<evidence type="ECO:0000313" key="3">
    <source>
        <dbReference type="Proteomes" id="UP000278627"/>
    </source>
</evidence>
<proteinExistence type="predicted"/>
<dbReference type="EMBL" id="UZAD01013311">
    <property type="protein sequence ID" value="VDN93854.1"/>
    <property type="molecule type" value="Genomic_DNA"/>
</dbReference>
<keyword evidence="3" id="KW-1185">Reference proteome</keyword>
<dbReference type="Proteomes" id="UP000278627">
    <property type="component" value="Unassembled WGS sequence"/>
</dbReference>
<name>A0A0N4TV53_BRUPA</name>
<gene>
    <name evidence="2" type="ORF">BPAG_LOCUS12668</name>
</gene>
<feature type="region of interest" description="Disordered" evidence="1">
    <location>
        <begin position="57"/>
        <end position="86"/>
    </location>
</feature>
<evidence type="ECO:0000313" key="2">
    <source>
        <dbReference type="EMBL" id="VDN93854.1"/>
    </source>
</evidence>
<accession>A0A0N4TV53</accession>
<dbReference type="WBParaSite" id="BPAG_0001270601-mRNA-1">
    <property type="protein sequence ID" value="BPAG_0001270601-mRNA-1"/>
    <property type="gene ID" value="BPAG_0001270601"/>
</dbReference>
<sequence>MEWNGTEWHGMAWHNSPSPQCHHPIAHSTQLIYSSIPSALSRVTPSSSPALPYPTLPFPYAPRLPDNPNSNSSSSSNGWAGGRAGG</sequence>
<evidence type="ECO:0000313" key="4">
    <source>
        <dbReference type="WBParaSite" id="BPAG_0001270601-mRNA-1"/>
    </source>
</evidence>
<protein>
    <submittedName>
        <fullName evidence="4">Ovule protein</fullName>
    </submittedName>
</protein>
<organism evidence="4">
    <name type="scientific">Brugia pahangi</name>
    <name type="common">Filarial nematode worm</name>
    <dbReference type="NCBI Taxonomy" id="6280"/>
    <lineage>
        <taxon>Eukaryota</taxon>
        <taxon>Metazoa</taxon>
        <taxon>Ecdysozoa</taxon>
        <taxon>Nematoda</taxon>
        <taxon>Chromadorea</taxon>
        <taxon>Rhabditida</taxon>
        <taxon>Spirurina</taxon>
        <taxon>Spiruromorpha</taxon>
        <taxon>Filarioidea</taxon>
        <taxon>Onchocercidae</taxon>
        <taxon>Brugia</taxon>
    </lineage>
</organism>
<dbReference type="AlphaFoldDB" id="A0A0N4TV53"/>
<evidence type="ECO:0000256" key="1">
    <source>
        <dbReference type="SAM" id="MobiDB-lite"/>
    </source>
</evidence>
<reference evidence="2 3" key="2">
    <citation type="submission" date="2018-11" db="EMBL/GenBank/DDBJ databases">
        <authorList>
            <consortium name="Pathogen Informatics"/>
        </authorList>
    </citation>
    <scope>NUCLEOTIDE SEQUENCE [LARGE SCALE GENOMIC DNA]</scope>
</reference>
<feature type="region of interest" description="Disordered" evidence="1">
    <location>
        <begin position="1"/>
        <end position="21"/>
    </location>
</feature>
<reference evidence="4" key="1">
    <citation type="submission" date="2017-02" db="UniProtKB">
        <authorList>
            <consortium name="WormBaseParasite"/>
        </authorList>
    </citation>
    <scope>IDENTIFICATION</scope>
</reference>